<evidence type="ECO:0000256" key="1">
    <source>
        <dbReference type="ARBA" id="ARBA00023054"/>
    </source>
</evidence>
<feature type="region of interest" description="Disordered" evidence="2">
    <location>
        <begin position="247"/>
        <end position="267"/>
    </location>
</feature>
<dbReference type="Pfam" id="PF16516">
    <property type="entry name" value="CC2-LZ"/>
    <property type="match status" value="1"/>
</dbReference>
<dbReference type="GO" id="GO:0005737">
    <property type="term" value="C:cytoplasm"/>
    <property type="evidence" value="ECO:0007669"/>
    <property type="project" value="UniProtKB-ARBA"/>
</dbReference>
<evidence type="ECO:0000313" key="4">
    <source>
        <dbReference type="EMBL" id="KAF6482482.1"/>
    </source>
</evidence>
<dbReference type="InterPro" id="IPR032419">
    <property type="entry name" value="CC2-LZ_dom"/>
</dbReference>
<feature type="domain" description="NF-kappa-B essential modulator NEMO CC2-LZ" evidence="3">
    <location>
        <begin position="223"/>
        <end position="316"/>
    </location>
</feature>
<name>A0A7J8IEV6_MOLMO</name>
<dbReference type="InParanoid" id="A0A7J8IEV6"/>
<dbReference type="GO" id="GO:0043122">
    <property type="term" value="P:regulation of canonical NF-kappaB signal transduction"/>
    <property type="evidence" value="ECO:0007669"/>
    <property type="project" value="UniProtKB-ARBA"/>
</dbReference>
<dbReference type="FunCoup" id="A0A7J8IEV6">
    <property type="interactions" value="19"/>
</dbReference>
<dbReference type="EMBL" id="JACASF010000004">
    <property type="protein sequence ID" value="KAF6482482.1"/>
    <property type="molecule type" value="Genomic_DNA"/>
</dbReference>
<evidence type="ECO:0000256" key="2">
    <source>
        <dbReference type="SAM" id="MobiDB-lite"/>
    </source>
</evidence>
<reference evidence="4 5" key="1">
    <citation type="journal article" date="2020" name="Nature">
        <title>Six reference-quality genomes reveal evolution of bat adaptations.</title>
        <authorList>
            <person name="Jebb D."/>
            <person name="Huang Z."/>
            <person name="Pippel M."/>
            <person name="Hughes G.M."/>
            <person name="Lavrichenko K."/>
            <person name="Devanna P."/>
            <person name="Winkler S."/>
            <person name="Jermiin L.S."/>
            <person name="Skirmuntt E.C."/>
            <person name="Katzourakis A."/>
            <person name="Burkitt-Gray L."/>
            <person name="Ray D.A."/>
            <person name="Sullivan K.A.M."/>
            <person name="Roscito J.G."/>
            <person name="Kirilenko B.M."/>
            <person name="Davalos L.M."/>
            <person name="Corthals A.P."/>
            <person name="Power M.L."/>
            <person name="Jones G."/>
            <person name="Ransome R.D."/>
            <person name="Dechmann D.K.N."/>
            <person name="Locatelli A.G."/>
            <person name="Puechmaille S.J."/>
            <person name="Fedrigo O."/>
            <person name="Jarvis E.D."/>
            <person name="Hiller M."/>
            <person name="Vernes S.C."/>
            <person name="Myers E.W."/>
            <person name="Teeling E.C."/>
        </authorList>
    </citation>
    <scope>NUCLEOTIDE SEQUENCE [LARGE SCALE GENOMIC DNA]</scope>
    <source>
        <strain evidence="4">MMolMol1</strain>
        <tissue evidence="4">Muscle</tissue>
    </source>
</reference>
<feature type="compositionally biased region" description="Basic and acidic residues" evidence="2">
    <location>
        <begin position="95"/>
        <end position="104"/>
    </location>
</feature>
<accession>A0A7J8IEV6</accession>
<feature type="region of interest" description="Disordered" evidence="2">
    <location>
        <begin position="1"/>
        <end position="117"/>
    </location>
</feature>
<dbReference type="AlphaFoldDB" id="A0A7J8IEV6"/>
<evidence type="ECO:0000313" key="5">
    <source>
        <dbReference type="Proteomes" id="UP000550707"/>
    </source>
</evidence>
<dbReference type="Gene3D" id="1.20.5.990">
    <property type="entry name" value="Nemo cc2-lz domain - 1d5 darpin complex"/>
    <property type="match status" value="1"/>
</dbReference>
<organism evidence="4 5">
    <name type="scientific">Molossus molossus</name>
    <name type="common">Pallas' mastiff bat</name>
    <name type="synonym">Vespertilio molossus</name>
    <dbReference type="NCBI Taxonomy" id="27622"/>
    <lineage>
        <taxon>Eukaryota</taxon>
        <taxon>Metazoa</taxon>
        <taxon>Chordata</taxon>
        <taxon>Craniata</taxon>
        <taxon>Vertebrata</taxon>
        <taxon>Euteleostomi</taxon>
        <taxon>Mammalia</taxon>
        <taxon>Eutheria</taxon>
        <taxon>Laurasiatheria</taxon>
        <taxon>Chiroptera</taxon>
        <taxon>Yangochiroptera</taxon>
        <taxon>Molossidae</taxon>
        <taxon>Molossus</taxon>
    </lineage>
</organism>
<feature type="region of interest" description="Disordered" evidence="2">
    <location>
        <begin position="347"/>
        <end position="398"/>
    </location>
</feature>
<dbReference type="GO" id="GO:0006357">
    <property type="term" value="P:regulation of transcription by RNA polymerase II"/>
    <property type="evidence" value="ECO:0007669"/>
    <property type="project" value="TreeGrafter"/>
</dbReference>
<dbReference type="FunFam" id="1.20.5.990:FF:000004">
    <property type="entry name" value="TNFAIP3 interacting protein 3"/>
    <property type="match status" value="1"/>
</dbReference>
<dbReference type="PANTHER" id="PTHR31882:SF2">
    <property type="entry name" value="TNFAIP3-INTERACTING PROTEIN 3"/>
    <property type="match status" value="1"/>
</dbReference>
<gene>
    <name evidence="4" type="ORF">HJG59_018560</name>
</gene>
<keyword evidence="5" id="KW-1185">Reference proteome</keyword>
<feature type="compositionally biased region" description="Polar residues" evidence="2">
    <location>
        <begin position="302"/>
        <end position="316"/>
    </location>
</feature>
<evidence type="ECO:0000259" key="3">
    <source>
        <dbReference type="Pfam" id="PF16516"/>
    </source>
</evidence>
<comment type="caution">
    <text evidence="4">The sequence shown here is derived from an EMBL/GenBank/DDBJ whole genome shotgun (WGS) entry which is preliminary data.</text>
</comment>
<feature type="region of interest" description="Disordered" evidence="2">
    <location>
        <begin position="164"/>
        <end position="219"/>
    </location>
</feature>
<feature type="compositionally biased region" description="Basic and acidic residues" evidence="2">
    <location>
        <begin position="27"/>
        <end position="44"/>
    </location>
</feature>
<feature type="compositionally biased region" description="Basic and acidic residues" evidence="2">
    <location>
        <begin position="250"/>
        <end position="267"/>
    </location>
</feature>
<keyword evidence="1" id="KW-0175">Coiled coil</keyword>
<sequence>MIPCGRRVHGHEKPEGTLVAFPSQSEDSERCESRELDHEIRDLIGRSASQGPNAAPAGPTPSCRSSCSLTTPGKPAPMAHLEQGSGRGAAGSPGEHAECAKPSRGENSTNSLERKIRHLEKQRKELLDVNQQWDQQFRSMKELYETKVAELKTKLEATERFLSTLEKKLPLPPSQKEGDSPRDPAPEQQQRQEKGQESLNRELHELKKENKLLKENNALASRKKEHYECEIRRLNKALQEALGRECSPLPEDRLGRPEKGCSREEMRTEMEVLKQQVQIYEEDFHRERSDRERLNREKEELQQINQTSQSQLNKLKSQMKACQMEKEQLEKQLTQMHLPTCRCSLGSHLRDPCAPTGPGAEQSPQQHPPDRPCCAPDPLPPDVQRRAQGFFSEKKASQ</sequence>
<dbReference type="Proteomes" id="UP000550707">
    <property type="component" value="Unassembled WGS sequence"/>
</dbReference>
<feature type="compositionally biased region" description="Basic residues" evidence="2">
    <location>
        <begin position="1"/>
        <end position="10"/>
    </location>
</feature>
<feature type="compositionally biased region" description="Polar residues" evidence="2">
    <location>
        <begin position="62"/>
        <end position="71"/>
    </location>
</feature>
<protein>
    <submittedName>
        <fullName evidence="4">TNFAIP3 interacting protein 3</fullName>
    </submittedName>
</protein>
<dbReference type="GO" id="GO:0071222">
    <property type="term" value="P:cellular response to lipopolysaccharide"/>
    <property type="evidence" value="ECO:0007669"/>
    <property type="project" value="TreeGrafter"/>
</dbReference>
<feature type="region of interest" description="Disordered" evidence="2">
    <location>
        <begin position="283"/>
        <end position="318"/>
    </location>
</feature>
<feature type="compositionally biased region" description="Basic and acidic residues" evidence="2">
    <location>
        <begin position="176"/>
        <end position="214"/>
    </location>
</feature>
<dbReference type="PANTHER" id="PTHR31882">
    <property type="entry name" value="TNFAIP3-INTERACTING PROTEIN COILED COIL FAMILY MEMBER"/>
    <property type="match status" value="1"/>
</dbReference>
<proteinExistence type="predicted"/>
<feature type="compositionally biased region" description="Basic and acidic residues" evidence="2">
    <location>
        <begin position="283"/>
        <end position="301"/>
    </location>
</feature>